<feature type="transmembrane region" description="Helical" evidence="7">
    <location>
        <begin position="226"/>
        <end position="244"/>
    </location>
</feature>
<evidence type="ECO:0000313" key="9">
    <source>
        <dbReference type="Proteomes" id="UP000622687"/>
    </source>
</evidence>
<name>A0A934HSD1_9CLOT</name>
<evidence type="ECO:0000313" key="8">
    <source>
        <dbReference type="EMBL" id="MBI6872418.1"/>
    </source>
</evidence>
<comment type="caution">
    <text evidence="8">The sequence shown here is derived from an EMBL/GenBank/DDBJ whole genome shotgun (WGS) entry which is preliminary data.</text>
</comment>
<sequence>MLLTSLRIHENIVKKLNKVVKILPGLIICIIIAAMGKFIGNYIPSIGGASIAIFIGMAVGNTFGNKKVYAKGTKFAESDLLSYSIVLLGGTLSAQTILKLGGSGVTFIVLQMLITITFAMLIGKKLGFSENFRFLMASGNAVCGSSAIAATAPVVGADDNEKGIAITTVNVTGTVLMILLPLIAKIIFSTEVIKTSAFIGGILQSVGQVVASGSMVNEQVKDLSTIFKIVRIIFLVFVVLSFGTMKKDNSQSNCKKSNTKVKVPWYVLGFFIMCFLFTIGILSPQVSKTFKLISNNFEIIALAGIGMRVNFRELIDQGIKISIYALGVAAVQIVSAITLITILL</sequence>
<dbReference type="AlphaFoldDB" id="A0A934HSD1"/>
<evidence type="ECO:0000256" key="7">
    <source>
        <dbReference type="SAM" id="Phobius"/>
    </source>
</evidence>
<evidence type="ECO:0000256" key="5">
    <source>
        <dbReference type="ARBA" id="ARBA00022989"/>
    </source>
</evidence>
<keyword evidence="4 7" id="KW-0812">Transmembrane</keyword>
<feature type="transmembrane region" description="Helical" evidence="7">
    <location>
        <begin position="42"/>
        <end position="59"/>
    </location>
</feature>
<dbReference type="Pfam" id="PF03601">
    <property type="entry name" value="Cons_hypoth698"/>
    <property type="match status" value="1"/>
</dbReference>
<proteinExistence type="inferred from homology"/>
<accession>A0A934HSD1</accession>
<organism evidence="8 9">
    <name type="scientific">Clostridium aciditolerans</name>
    <dbReference type="NCBI Taxonomy" id="339861"/>
    <lineage>
        <taxon>Bacteria</taxon>
        <taxon>Bacillati</taxon>
        <taxon>Bacillota</taxon>
        <taxon>Clostridia</taxon>
        <taxon>Eubacteriales</taxon>
        <taxon>Clostridiaceae</taxon>
        <taxon>Clostridium</taxon>
    </lineage>
</organism>
<evidence type="ECO:0000256" key="2">
    <source>
        <dbReference type="ARBA" id="ARBA00007977"/>
    </source>
</evidence>
<gene>
    <name evidence="8" type="ORF">I6U51_06805</name>
</gene>
<feature type="transmembrane region" description="Helical" evidence="7">
    <location>
        <begin position="20"/>
        <end position="36"/>
    </location>
</feature>
<dbReference type="EMBL" id="JAEEGB010000006">
    <property type="protein sequence ID" value="MBI6872418.1"/>
    <property type="molecule type" value="Genomic_DNA"/>
</dbReference>
<feature type="transmembrane region" description="Helical" evidence="7">
    <location>
        <begin position="265"/>
        <end position="286"/>
    </location>
</feature>
<dbReference type="Proteomes" id="UP000622687">
    <property type="component" value="Unassembled WGS sequence"/>
</dbReference>
<comment type="similarity">
    <text evidence="2">Belongs to the UPF0324 family.</text>
</comment>
<feature type="transmembrane region" description="Helical" evidence="7">
    <location>
        <begin position="104"/>
        <end position="122"/>
    </location>
</feature>
<comment type="subcellular location">
    <subcellularLocation>
        <location evidence="1">Cell membrane</location>
        <topology evidence="1">Multi-pass membrane protein</topology>
    </subcellularLocation>
</comment>
<reference evidence="8" key="1">
    <citation type="submission" date="2020-12" db="EMBL/GenBank/DDBJ databases">
        <title>Clostridium thailandense sp. nov., a novel acetogenic bacterium isolated from peat land soil in Thailand.</title>
        <authorList>
            <person name="Chaikitkaew S."/>
            <person name="Birkeland N.K."/>
        </authorList>
    </citation>
    <scope>NUCLEOTIDE SEQUENCE</scope>
    <source>
        <strain evidence="8">DSM 17425</strain>
    </source>
</reference>
<keyword evidence="9" id="KW-1185">Reference proteome</keyword>
<keyword evidence="6 7" id="KW-0472">Membrane</keyword>
<dbReference type="InterPro" id="IPR018383">
    <property type="entry name" value="UPF0324_pro"/>
</dbReference>
<evidence type="ECO:0000256" key="3">
    <source>
        <dbReference type="ARBA" id="ARBA00022475"/>
    </source>
</evidence>
<feature type="transmembrane region" description="Helical" evidence="7">
    <location>
        <begin position="134"/>
        <end position="157"/>
    </location>
</feature>
<evidence type="ECO:0000256" key="4">
    <source>
        <dbReference type="ARBA" id="ARBA00022692"/>
    </source>
</evidence>
<dbReference type="GO" id="GO:0005886">
    <property type="term" value="C:plasma membrane"/>
    <property type="evidence" value="ECO:0007669"/>
    <property type="project" value="UniProtKB-SubCell"/>
</dbReference>
<dbReference type="PANTHER" id="PTHR30106">
    <property type="entry name" value="INNER MEMBRANE PROTEIN YEIH-RELATED"/>
    <property type="match status" value="1"/>
</dbReference>
<dbReference type="RefSeq" id="WP_211141920.1">
    <property type="nucleotide sequence ID" value="NZ_JAEEGB010000006.1"/>
</dbReference>
<evidence type="ECO:0000256" key="6">
    <source>
        <dbReference type="ARBA" id="ARBA00023136"/>
    </source>
</evidence>
<evidence type="ECO:0000256" key="1">
    <source>
        <dbReference type="ARBA" id="ARBA00004651"/>
    </source>
</evidence>
<keyword evidence="3" id="KW-1003">Cell membrane</keyword>
<dbReference type="PANTHER" id="PTHR30106:SF2">
    <property type="entry name" value="UPF0324 INNER MEMBRANE PROTEIN YEIH"/>
    <property type="match status" value="1"/>
</dbReference>
<feature type="transmembrane region" description="Helical" evidence="7">
    <location>
        <begin position="163"/>
        <end position="184"/>
    </location>
</feature>
<keyword evidence="5 7" id="KW-1133">Transmembrane helix</keyword>
<protein>
    <submittedName>
        <fullName evidence="8">Sulfate exporter family transporter</fullName>
    </submittedName>
</protein>
<feature type="transmembrane region" description="Helical" evidence="7">
    <location>
        <begin position="323"/>
        <end position="343"/>
    </location>
</feature>